<proteinExistence type="predicted"/>
<dbReference type="AlphaFoldDB" id="A0AAD1C0B5"/>
<keyword evidence="2" id="KW-1185">Reference proteome</keyword>
<organism evidence="1 2">
    <name type="scientific">Metapseudomonas furukawaii</name>
    <name type="common">Pseudomonas furukawaii</name>
    <dbReference type="NCBI Taxonomy" id="1149133"/>
    <lineage>
        <taxon>Bacteria</taxon>
        <taxon>Pseudomonadati</taxon>
        <taxon>Pseudomonadota</taxon>
        <taxon>Gammaproteobacteria</taxon>
        <taxon>Pseudomonadales</taxon>
        <taxon>Pseudomonadaceae</taxon>
        <taxon>Metapseudomonas</taxon>
    </lineage>
</organism>
<dbReference type="Proteomes" id="UP000218554">
    <property type="component" value="Chromosome"/>
</dbReference>
<reference evidence="2" key="1">
    <citation type="submission" date="2015-05" db="EMBL/GenBank/DDBJ databases">
        <title>Draft genome sequencing of a biphenyl-degrading bacterium, Pseudomonas balearica KF707 (=NBRC110670).</title>
        <authorList>
            <person name="Kimura N."/>
            <person name="Hirose J."/>
            <person name="Watanabe T."/>
            <person name="Suenaga H."/>
            <person name="Fujihara H."/>
            <person name="Noguchi M."/>
            <person name="Hashimoto M."/>
            <person name="Shimodaira J."/>
            <person name="Tsuchikane K."/>
            <person name="Hosoyama A."/>
            <person name="Yamazoe A."/>
            <person name="Fujita N."/>
            <person name="Furukawa K."/>
        </authorList>
    </citation>
    <scope>NUCLEOTIDE SEQUENCE [LARGE SCALE GENOMIC DNA]</scope>
    <source>
        <strain evidence="2">DSM 10086 / NBRC 110670 / KF707</strain>
    </source>
</reference>
<name>A0AAD1C0B5_METFU</name>
<reference evidence="1 2" key="2">
    <citation type="journal article" date="2017" name="Int. J. Syst. Evol. Microbiol.">
        <title>Pseudomonas furukawaii sp. nov., a polychlorinated biphenyl-degrading bacterium isolated from biphenyl-contaminated soil in Japan.</title>
        <authorList>
            <person name="Kimura N."/>
            <person name="Watanabe T."/>
            <person name="Suenaga H."/>
            <person name="Fujihara H."/>
            <person name="Futagami T."/>
            <person name="Goto M."/>
            <person name="Hanada S."/>
            <person name="Hirose J."/>
        </authorList>
    </citation>
    <scope>NUCLEOTIDE SEQUENCE [LARGE SCALE GENOMIC DNA]</scope>
    <source>
        <strain evidence="2">DSM 10086 / NBRC 110670 / KF707</strain>
    </source>
</reference>
<protein>
    <submittedName>
        <fullName evidence="1">Uncharacterized protein</fullName>
    </submittedName>
</protein>
<evidence type="ECO:0000313" key="1">
    <source>
        <dbReference type="EMBL" id="BAU74370.1"/>
    </source>
</evidence>
<accession>A0AAD1C0B5</accession>
<sequence>MKLANYSARWTDGVLDTKFSHFRWLNQAQGTLTFIGDKIEFQNGFGAYQKHIYECDFNPAGDQVLSVRARPGQL</sequence>
<evidence type="ECO:0000313" key="2">
    <source>
        <dbReference type="Proteomes" id="UP000218554"/>
    </source>
</evidence>
<gene>
    <name evidence="1" type="ORF">KF707C_26820</name>
</gene>
<dbReference type="EMBL" id="AP014862">
    <property type="protein sequence ID" value="BAU74370.1"/>
    <property type="molecule type" value="Genomic_DNA"/>
</dbReference>
<dbReference type="KEGG" id="pfuw:KF707C_26820"/>